<keyword evidence="1" id="KW-0472">Membrane</keyword>
<evidence type="ECO:0000313" key="2">
    <source>
        <dbReference type="EMBL" id="KOF02026.1"/>
    </source>
</evidence>
<organism evidence="2 3">
    <name type="scientific">Roseivirga seohaensis subsp. aquiponti</name>
    <dbReference type="NCBI Taxonomy" id="1566026"/>
    <lineage>
        <taxon>Bacteria</taxon>
        <taxon>Pseudomonadati</taxon>
        <taxon>Bacteroidota</taxon>
        <taxon>Cytophagia</taxon>
        <taxon>Cytophagales</taxon>
        <taxon>Roseivirgaceae</taxon>
        <taxon>Roseivirga</taxon>
    </lineage>
</organism>
<dbReference type="RefSeq" id="WP_053224554.1">
    <property type="nucleotide sequence ID" value="NZ_JSVA01000017.1"/>
</dbReference>
<dbReference type="PATRIC" id="fig|1566026.4.peg.1313"/>
<dbReference type="OrthoDB" id="827954at2"/>
<feature type="transmembrane region" description="Helical" evidence="1">
    <location>
        <begin position="59"/>
        <end position="77"/>
    </location>
</feature>
<evidence type="ECO:0000256" key="1">
    <source>
        <dbReference type="SAM" id="Phobius"/>
    </source>
</evidence>
<evidence type="ECO:0000313" key="3">
    <source>
        <dbReference type="Proteomes" id="UP000036908"/>
    </source>
</evidence>
<comment type="caution">
    <text evidence="2">The sequence shown here is derived from an EMBL/GenBank/DDBJ whole genome shotgun (WGS) entry which is preliminary data.</text>
</comment>
<keyword evidence="3" id="KW-1185">Reference proteome</keyword>
<name>A0A0L8AIB9_9BACT</name>
<keyword evidence="1" id="KW-0812">Transmembrane</keyword>
<keyword evidence="1" id="KW-1133">Transmembrane helix</keyword>
<proteinExistence type="predicted"/>
<sequence>MKNLALIIFKLALFSVLIGKVLNWFLNFSDQVNQILNTSMFCLLGIGYFIAGLAWTNKWLKGIFIACGIYLIVMNFIEKNTFLTVIGIACILSPMLIARFSPDEKEENELTEG</sequence>
<protein>
    <submittedName>
        <fullName evidence="2">Uncharacterized protein</fullName>
    </submittedName>
</protein>
<gene>
    <name evidence="2" type="ORF">OB69_14985</name>
</gene>
<reference evidence="3" key="1">
    <citation type="submission" date="2014-11" db="EMBL/GenBank/DDBJ databases">
        <title>Genome sequencing of Roseivirga sp. D-25.</title>
        <authorList>
            <person name="Selvaratnam C."/>
            <person name="Thevarajoo S."/>
            <person name="Goh K.M."/>
            <person name="Eee R."/>
            <person name="Chan K.-G."/>
            <person name="Chong C.S."/>
        </authorList>
    </citation>
    <scope>NUCLEOTIDE SEQUENCE [LARGE SCALE GENOMIC DNA]</scope>
    <source>
        <strain evidence="3">D-25</strain>
    </source>
</reference>
<dbReference type="EMBL" id="JSVA01000017">
    <property type="protein sequence ID" value="KOF02026.1"/>
    <property type="molecule type" value="Genomic_DNA"/>
</dbReference>
<dbReference type="Proteomes" id="UP000036908">
    <property type="component" value="Unassembled WGS sequence"/>
</dbReference>
<feature type="transmembrane region" description="Helical" evidence="1">
    <location>
        <begin position="83"/>
        <end position="100"/>
    </location>
</feature>
<feature type="transmembrane region" description="Helical" evidence="1">
    <location>
        <begin position="35"/>
        <end position="54"/>
    </location>
</feature>
<dbReference type="AlphaFoldDB" id="A0A0L8AIB9"/>
<accession>A0A0L8AIB9</accession>